<evidence type="ECO:0000313" key="1">
    <source>
        <dbReference type="EMBL" id="ASY45380.1"/>
    </source>
</evidence>
<reference evidence="1 2" key="1">
    <citation type="submission" date="2017-08" db="EMBL/GenBank/DDBJ databases">
        <title>Whole Genome Sequence of Sphingobium hydrophobicum C1: Insights into Adaption to the Electronic-waste Contaminated Sediment.</title>
        <authorList>
            <person name="Song D."/>
            <person name="Chen X."/>
            <person name="Xu M."/>
        </authorList>
    </citation>
    <scope>NUCLEOTIDE SEQUENCE [LARGE SCALE GENOMIC DNA]</scope>
    <source>
        <strain evidence="1 2">C1</strain>
    </source>
</reference>
<protein>
    <submittedName>
        <fullName evidence="1">Uncharacterized protein</fullName>
    </submittedName>
</protein>
<organism evidence="1 2">
    <name type="scientific">Sphingobium xenophagum</name>
    <dbReference type="NCBI Taxonomy" id="121428"/>
    <lineage>
        <taxon>Bacteria</taxon>
        <taxon>Pseudomonadati</taxon>
        <taxon>Pseudomonadota</taxon>
        <taxon>Alphaproteobacteria</taxon>
        <taxon>Sphingomonadales</taxon>
        <taxon>Sphingomonadaceae</taxon>
        <taxon>Sphingobium</taxon>
    </lineage>
</organism>
<name>A0A249MVI8_SPHXE</name>
<dbReference type="AlphaFoldDB" id="A0A249MVI8"/>
<dbReference type="Proteomes" id="UP000217141">
    <property type="component" value="Chromosome I"/>
</dbReference>
<proteinExistence type="predicted"/>
<dbReference type="EMBL" id="CP022745">
    <property type="protein sequence ID" value="ASY45380.1"/>
    <property type="molecule type" value="Genomic_DNA"/>
</dbReference>
<gene>
    <name evidence="1" type="ORF">CJD35_13755</name>
</gene>
<accession>A0A249MVI8</accession>
<dbReference type="KEGG" id="shyd:CJD35_13755"/>
<evidence type="ECO:0000313" key="2">
    <source>
        <dbReference type="Proteomes" id="UP000217141"/>
    </source>
</evidence>
<sequence length="70" mass="7699">MSEIERVAKGLTEAQLKAVNDARQSFGVIHVIASPATLHALKRKGITEGLYADRFTPLGLQVRDYLKAHP</sequence>